<evidence type="ECO:0008006" key="3">
    <source>
        <dbReference type="Google" id="ProtNLM"/>
    </source>
</evidence>
<dbReference type="OrthoDB" id="5500612at2"/>
<dbReference type="SUPFAM" id="SSF56219">
    <property type="entry name" value="DNase I-like"/>
    <property type="match status" value="1"/>
</dbReference>
<name>A0A5C6ZBN9_9FLAO</name>
<proteinExistence type="predicted"/>
<reference evidence="1 2" key="1">
    <citation type="submission" date="2019-08" db="EMBL/GenBank/DDBJ databases">
        <title>Genomes of Subsaximicrobium wynnwilliamsii strains.</title>
        <authorList>
            <person name="Bowman J.P."/>
        </authorList>
    </citation>
    <scope>NUCLEOTIDE SEQUENCE [LARGE SCALE GENOMIC DNA]</scope>
    <source>
        <strain evidence="1 2">2-80-2</strain>
    </source>
</reference>
<dbReference type="Gene3D" id="3.60.10.10">
    <property type="entry name" value="Endonuclease/exonuclease/phosphatase"/>
    <property type="match status" value="1"/>
</dbReference>
<dbReference type="RefSeq" id="WP_147088383.1">
    <property type="nucleotide sequence ID" value="NZ_VORM01000041.1"/>
</dbReference>
<keyword evidence="2" id="KW-1185">Reference proteome</keyword>
<dbReference type="Proteomes" id="UP000321578">
    <property type="component" value="Unassembled WGS sequence"/>
</dbReference>
<protein>
    <recommendedName>
        <fullName evidence="3">Endonuclease/exonuclease/phosphatase domain-containing protein</fullName>
    </recommendedName>
</protein>
<dbReference type="AlphaFoldDB" id="A0A5C6ZBN9"/>
<comment type="caution">
    <text evidence="1">The sequence shown here is derived from an EMBL/GenBank/DDBJ whole genome shotgun (WGS) entry which is preliminary data.</text>
</comment>
<dbReference type="PANTHER" id="PTHR11371:SF31">
    <property type="entry name" value="EXTRACELLULAR NUCLEASE"/>
    <property type="match status" value="1"/>
</dbReference>
<evidence type="ECO:0000313" key="2">
    <source>
        <dbReference type="Proteomes" id="UP000321578"/>
    </source>
</evidence>
<evidence type="ECO:0000313" key="1">
    <source>
        <dbReference type="EMBL" id="TXD86749.1"/>
    </source>
</evidence>
<dbReference type="PANTHER" id="PTHR11371">
    <property type="entry name" value="DEOXYRIBONUCLEASE"/>
    <property type="match status" value="1"/>
</dbReference>
<dbReference type="EMBL" id="VORO01000040">
    <property type="protein sequence ID" value="TXD86749.1"/>
    <property type="molecule type" value="Genomic_DNA"/>
</dbReference>
<dbReference type="InterPro" id="IPR036691">
    <property type="entry name" value="Endo/exonu/phosph_ase_sf"/>
</dbReference>
<sequence>MNRLIQFFFVVSFLIQFSCESRSSKNSKLKNIESTTLNAQETISKKSDKNSIKILTWNIQDLGQSKDDDEILTIAKIIKPYDIIAVQEVVGKDPRGAQAVARIADNLNRMGNKWDYSISDPTKSPSTNMSERYAYFWKTSKVKLISKPYLDTELEDKCIREPYIAEFILKNGKDSFFIVNFIVYPQTALK</sequence>
<accession>A0A5C6ZBN9</accession>
<gene>
    <name evidence="1" type="ORF">ESY86_19450</name>
</gene>
<organism evidence="1 2">
    <name type="scientific">Subsaximicrobium wynnwilliamsii</name>
    <dbReference type="NCBI Taxonomy" id="291179"/>
    <lineage>
        <taxon>Bacteria</taxon>
        <taxon>Pseudomonadati</taxon>
        <taxon>Bacteroidota</taxon>
        <taxon>Flavobacteriia</taxon>
        <taxon>Flavobacteriales</taxon>
        <taxon>Flavobacteriaceae</taxon>
        <taxon>Subsaximicrobium</taxon>
    </lineage>
</organism>